<accession>C0PLJ4</accession>
<reference evidence="1" key="1">
    <citation type="journal article" date="2009" name="PLoS Genet.">
        <title>Sequencing, mapping, and analysis of 27,455 maize full-length cDNAs.</title>
        <authorList>
            <person name="Soderlund C."/>
            <person name="Descour A."/>
            <person name="Kudrna D."/>
            <person name="Bomhoff M."/>
            <person name="Boyd L."/>
            <person name="Currie J."/>
            <person name="Angelova A."/>
            <person name="Collura K."/>
            <person name="Wissotski M."/>
            <person name="Ashley E."/>
            <person name="Morrow D."/>
            <person name="Fernandes J."/>
            <person name="Walbot V."/>
            <person name="Yu Y."/>
        </authorList>
    </citation>
    <scope>NUCLEOTIDE SEQUENCE</scope>
    <source>
        <strain evidence="1">B73</strain>
    </source>
</reference>
<sequence length="50" mass="5740">MISTKNFIPLLRFPGIRQLTAVNMSISQQKKNHSKMSSVTQVSKMLLLRH</sequence>
<name>C0PLJ4_MAIZE</name>
<proteinExistence type="evidence at transcript level"/>
<protein>
    <submittedName>
        <fullName evidence="1">Uncharacterized protein</fullName>
    </submittedName>
</protein>
<dbReference type="AlphaFoldDB" id="C0PLJ4"/>
<reference evidence="1" key="2">
    <citation type="submission" date="2012-06" db="EMBL/GenBank/DDBJ databases">
        <authorList>
            <person name="Yu Y."/>
            <person name="Currie J."/>
            <person name="Lomeli R."/>
            <person name="Angelova A."/>
            <person name="Collura K."/>
            <person name="Wissotski M."/>
            <person name="Campos D."/>
            <person name="Kudrna D."/>
            <person name="Golser W."/>
            <person name="Ashely E."/>
            <person name="Descour A."/>
            <person name="Fernandes J."/>
            <person name="Soderlund C."/>
            <person name="Walbot V."/>
        </authorList>
    </citation>
    <scope>NUCLEOTIDE SEQUENCE</scope>
    <source>
        <strain evidence="1">B73</strain>
    </source>
</reference>
<dbReference type="EMBL" id="BT069163">
    <property type="protein sequence ID" value="ACN36060.1"/>
    <property type="molecule type" value="mRNA"/>
</dbReference>
<evidence type="ECO:0000313" key="1">
    <source>
        <dbReference type="EMBL" id="ACN36060.1"/>
    </source>
</evidence>
<organism evidence="1">
    <name type="scientific">Zea mays</name>
    <name type="common">Maize</name>
    <dbReference type="NCBI Taxonomy" id="4577"/>
    <lineage>
        <taxon>Eukaryota</taxon>
        <taxon>Viridiplantae</taxon>
        <taxon>Streptophyta</taxon>
        <taxon>Embryophyta</taxon>
        <taxon>Tracheophyta</taxon>
        <taxon>Spermatophyta</taxon>
        <taxon>Magnoliopsida</taxon>
        <taxon>Liliopsida</taxon>
        <taxon>Poales</taxon>
        <taxon>Poaceae</taxon>
        <taxon>PACMAD clade</taxon>
        <taxon>Panicoideae</taxon>
        <taxon>Andropogonodae</taxon>
        <taxon>Andropogoneae</taxon>
        <taxon>Tripsacinae</taxon>
        <taxon>Zea</taxon>
    </lineage>
</organism>